<dbReference type="RefSeq" id="WP_222876684.1">
    <property type="nucleotide sequence ID" value="NZ_AP023361.1"/>
</dbReference>
<dbReference type="AlphaFoldDB" id="A0A6S6QFZ7"/>
<gene>
    <name evidence="1" type="ORF">IZ6_07580</name>
</gene>
<evidence type="ECO:0000313" key="1">
    <source>
        <dbReference type="EMBL" id="BCJ90023.1"/>
    </source>
</evidence>
<dbReference type="InterPro" id="IPR019276">
    <property type="entry name" value="DUF2303"/>
</dbReference>
<proteinExistence type="predicted"/>
<dbReference type="EMBL" id="AP023361">
    <property type="protein sequence ID" value="BCJ90023.1"/>
    <property type="molecule type" value="Genomic_DNA"/>
</dbReference>
<sequence length="320" mass="35744">MTTPKPGAPASAAVSAGSGLNLPAETLHAIVDLADRAQRAEIVLIPTEGLGPGLPSGIPALYDRKEHKLISVKDLIESQRQKPAEIKGKAQTGTLASFIELINRHKSADSVVFAKTAWPQPGFLAVIDYHKVDHNPDWQRHKIAYDFPVTEEFKVWMEFDGKKMEQAEFAAFLEEHAAELASPTDAEINLYGPLFKSAFATPNQLIDLSRELEVFVGAKVKRGARIQTGETQLEFTTEHHNAAGQKIDIPGIFILNVRPFVDGDEVRIPVRLRYRLDGPGIFWFYQMYRWEEDLRQRVLNDLAYVGEQTKLPTFEGSPEA</sequence>
<evidence type="ECO:0008006" key="3">
    <source>
        <dbReference type="Google" id="ProtNLM"/>
    </source>
</evidence>
<dbReference type="Pfam" id="PF10065">
    <property type="entry name" value="DUF2303"/>
    <property type="match status" value="1"/>
</dbReference>
<dbReference type="KEGG" id="tso:IZ6_07580"/>
<accession>A0A6S6QFZ7</accession>
<dbReference type="Proteomes" id="UP000515317">
    <property type="component" value="Chromosome"/>
</dbReference>
<evidence type="ECO:0000313" key="2">
    <source>
        <dbReference type="Proteomes" id="UP000515317"/>
    </source>
</evidence>
<reference evidence="1 2" key="1">
    <citation type="submission" date="2020-08" db="EMBL/GenBank/DDBJ databases">
        <title>Genome sequence of Rhizobiales bacterium strain IZ6.</title>
        <authorList>
            <person name="Nakai R."/>
            <person name="Naganuma T."/>
        </authorList>
    </citation>
    <scope>NUCLEOTIDE SEQUENCE [LARGE SCALE GENOMIC DNA]</scope>
    <source>
        <strain evidence="1 2">IZ6</strain>
    </source>
</reference>
<protein>
    <recommendedName>
        <fullName evidence="3">DUF2303 family protein</fullName>
    </recommendedName>
</protein>
<name>A0A6S6QFZ7_9HYPH</name>
<organism evidence="1 2">
    <name type="scientific">Terrihabitans soli</name>
    <dbReference type="NCBI Taxonomy" id="708113"/>
    <lineage>
        <taxon>Bacteria</taxon>
        <taxon>Pseudomonadati</taxon>
        <taxon>Pseudomonadota</taxon>
        <taxon>Alphaproteobacteria</taxon>
        <taxon>Hyphomicrobiales</taxon>
        <taxon>Terrihabitans</taxon>
    </lineage>
</organism>
<keyword evidence="2" id="KW-1185">Reference proteome</keyword>